<gene>
    <name evidence="10" type="ORF">CVIRNUC_002822</name>
</gene>
<feature type="compositionally biased region" description="Basic and acidic residues" evidence="8">
    <location>
        <begin position="659"/>
        <end position="674"/>
    </location>
</feature>
<feature type="transmembrane region" description="Helical" evidence="9">
    <location>
        <begin position="274"/>
        <end position="295"/>
    </location>
</feature>
<comment type="caution">
    <text evidence="10">The sequence shown here is derived from an EMBL/GenBank/DDBJ whole genome shotgun (WGS) entry which is preliminary data.</text>
</comment>
<sequence length="705" mass="74691">MSAGPHPNVFGLHVYDNKASFFDSSSVTILPEAAGWAIVIGFGAFFALFASVLVYIDIAFSGEEYNSEHFNTAGRTIKTGLIAVDIVSHWTWAATLLQSCNVAYKYGISGPFWYAAGATIQILLFGILAIEIKRKAPTAHTMLEIIRARWGTLAHIVFFCFALLTNLIVSALLVLGGSAVITAVTGMNVYAASMLIPISVLLYTASGGLKATFTTSYAHTVIIYVALCLFTFMVYAGSKDMGIGSIDRVWEHLSIMAKRRPIAGNMGGSALTMFSSSGLVFGVLQVISAFGTVFVDQAYWQSAIAARPSASVRGYLLGGLLWFSIPFTLATSIGLAGIALDLPVTISESNAGLTPPAVAYALLGRGGAILIVIMVFMAVTSSGSAEQIAVSSLITYDLYGTYINPRASAKQLIAVSRTVVVLYGLVMGALSCIFNVAGIDLNWLYLLMGLLIGPAVPPVTFALTWNKATRAGAVSGALSGISCGLTAWLVYAKVAYGAITVATTGENNPLLAGSICSIGISAIVCTAVSLIFPQPPYDYKSMKEIHMAEGDPRAGITETGIDSAQGIENARKVVYKWGSLLTVILIPIWPLLALAAGVFPKGYFYWWVIVSISWGLIASVIAIVLPVWEARATIGAIIMHMLRCQSARPLHTALKKVVKPDASEAPDALEKGEGKGPPAGARPLQRDDTAHGSLAKRVDASKTEE</sequence>
<evidence type="ECO:0000256" key="1">
    <source>
        <dbReference type="ARBA" id="ARBA00004141"/>
    </source>
</evidence>
<evidence type="ECO:0000256" key="9">
    <source>
        <dbReference type="SAM" id="Phobius"/>
    </source>
</evidence>
<dbReference type="GO" id="GO:0005886">
    <property type="term" value="C:plasma membrane"/>
    <property type="evidence" value="ECO:0007669"/>
    <property type="project" value="TreeGrafter"/>
</dbReference>
<feature type="transmembrane region" description="Helical" evidence="9">
    <location>
        <begin position="112"/>
        <end position="132"/>
    </location>
</feature>
<feature type="transmembrane region" description="Helical" evidence="9">
    <location>
        <begin position="76"/>
        <end position="92"/>
    </location>
</feature>
<feature type="transmembrane region" description="Helical" evidence="9">
    <location>
        <begin position="604"/>
        <end position="628"/>
    </location>
</feature>
<feature type="transmembrane region" description="Helical" evidence="9">
    <location>
        <begin position="33"/>
        <end position="56"/>
    </location>
</feature>
<evidence type="ECO:0000256" key="3">
    <source>
        <dbReference type="ARBA" id="ARBA00022448"/>
    </source>
</evidence>
<dbReference type="InterPro" id="IPR038377">
    <property type="entry name" value="Na/Glc_symporter_sf"/>
</dbReference>
<dbReference type="PANTHER" id="PTHR46154">
    <property type="match status" value="1"/>
</dbReference>
<dbReference type="EMBL" id="CAUYUE010000004">
    <property type="protein sequence ID" value="CAK0761033.1"/>
    <property type="molecule type" value="Genomic_DNA"/>
</dbReference>
<dbReference type="AlphaFoldDB" id="A0AAV1HXM2"/>
<keyword evidence="3" id="KW-0813">Transport</keyword>
<evidence type="ECO:0000313" key="10">
    <source>
        <dbReference type="EMBL" id="CAK0761033.1"/>
    </source>
</evidence>
<evidence type="ECO:0000256" key="5">
    <source>
        <dbReference type="ARBA" id="ARBA00022989"/>
    </source>
</evidence>
<keyword evidence="5 9" id="KW-1133">Transmembrane helix</keyword>
<feature type="region of interest" description="Disordered" evidence="8">
    <location>
        <begin position="659"/>
        <end position="705"/>
    </location>
</feature>
<dbReference type="NCBIfam" id="TIGR00813">
    <property type="entry name" value="sss"/>
    <property type="match status" value="1"/>
</dbReference>
<reference evidence="10 11" key="1">
    <citation type="submission" date="2023-10" db="EMBL/GenBank/DDBJ databases">
        <authorList>
            <person name="Maclean D."/>
            <person name="Macfadyen A."/>
        </authorList>
    </citation>
    <scope>NUCLEOTIDE SEQUENCE [LARGE SCALE GENOMIC DNA]</scope>
</reference>
<feature type="compositionally biased region" description="Basic and acidic residues" evidence="8">
    <location>
        <begin position="684"/>
        <end position="705"/>
    </location>
</feature>
<dbReference type="InterPro" id="IPR001734">
    <property type="entry name" value="Na/solute_symporter"/>
</dbReference>
<evidence type="ECO:0000313" key="11">
    <source>
        <dbReference type="Proteomes" id="UP001314263"/>
    </source>
</evidence>
<protein>
    <submittedName>
        <fullName evidence="10">Uncharacterized protein</fullName>
    </submittedName>
</protein>
<feature type="transmembrane region" description="Helical" evidence="9">
    <location>
        <begin position="315"/>
        <end position="338"/>
    </location>
</feature>
<evidence type="ECO:0000256" key="2">
    <source>
        <dbReference type="ARBA" id="ARBA00006434"/>
    </source>
</evidence>
<keyword evidence="6 9" id="KW-0472">Membrane</keyword>
<comment type="subcellular location">
    <subcellularLocation>
        <location evidence="1">Membrane</location>
        <topology evidence="1">Multi-pass membrane protein</topology>
    </subcellularLocation>
</comment>
<feature type="transmembrane region" description="Helical" evidence="9">
    <location>
        <begin position="511"/>
        <end position="532"/>
    </location>
</feature>
<evidence type="ECO:0000256" key="6">
    <source>
        <dbReference type="ARBA" id="ARBA00023136"/>
    </source>
</evidence>
<accession>A0AAV1HXM2</accession>
<organism evidence="10 11">
    <name type="scientific">Coccomyxa viridis</name>
    <dbReference type="NCBI Taxonomy" id="1274662"/>
    <lineage>
        <taxon>Eukaryota</taxon>
        <taxon>Viridiplantae</taxon>
        <taxon>Chlorophyta</taxon>
        <taxon>core chlorophytes</taxon>
        <taxon>Trebouxiophyceae</taxon>
        <taxon>Trebouxiophyceae incertae sedis</taxon>
        <taxon>Coccomyxaceae</taxon>
        <taxon>Coccomyxa</taxon>
    </lineage>
</organism>
<evidence type="ECO:0000256" key="8">
    <source>
        <dbReference type="SAM" id="MobiDB-lite"/>
    </source>
</evidence>
<feature type="transmembrane region" description="Helical" evidence="9">
    <location>
        <begin position="358"/>
        <end position="379"/>
    </location>
</feature>
<dbReference type="PROSITE" id="PS50283">
    <property type="entry name" value="NA_SOLUT_SYMP_3"/>
    <property type="match status" value="1"/>
</dbReference>
<dbReference type="Pfam" id="PF00474">
    <property type="entry name" value="SSF"/>
    <property type="match status" value="1"/>
</dbReference>
<feature type="transmembrane region" description="Helical" evidence="9">
    <location>
        <begin position="414"/>
        <end position="437"/>
    </location>
</feature>
<evidence type="ECO:0000256" key="7">
    <source>
        <dbReference type="RuleBase" id="RU362091"/>
    </source>
</evidence>
<evidence type="ECO:0000256" key="4">
    <source>
        <dbReference type="ARBA" id="ARBA00022692"/>
    </source>
</evidence>
<dbReference type="GO" id="GO:0015204">
    <property type="term" value="F:urea transmembrane transporter activity"/>
    <property type="evidence" value="ECO:0007669"/>
    <property type="project" value="InterPro"/>
</dbReference>
<dbReference type="Gene3D" id="1.20.1730.10">
    <property type="entry name" value="Sodium/glucose cotransporter"/>
    <property type="match status" value="1"/>
</dbReference>
<keyword evidence="4 9" id="KW-0812">Transmembrane</keyword>
<keyword evidence="11" id="KW-1185">Reference proteome</keyword>
<feature type="transmembrane region" description="Helical" evidence="9">
    <location>
        <begin position="217"/>
        <end position="236"/>
    </location>
</feature>
<comment type="similarity">
    <text evidence="2 7">Belongs to the sodium:solute symporter (SSF) (TC 2.A.21) family.</text>
</comment>
<name>A0AAV1HXM2_9CHLO</name>
<dbReference type="PANTHER" id="PTHR46154:SF4">
    <property type="entry name" value="UREA ACTIVE TRANSPORTER"/>
    <property type="match status" value="1"/>
</dbReference>
<proteinExistence type="inferred from homology"/>
<dbReference type="Proteomes" id="UP001314263">
    <property type="component" value="Unassembled WGS sequence"/>
</dbReference>
<feature type="transmembrane region" description="Helical" evidence="9">
    <location>
        <begin position="577"/>
        <end position="598"/>
    </location>
</feature>
<feature type="transmembrane region" description="Helical" evidence="9">
    <location>
        <begin position="443"/>
        <end position="465"/>
    </location>
</feature>
<feature type="transmembrane region" description="Helical" evidence="9">
    <location>
        <begin position="472"/>
        <end position="491"/>
    </location>
</feature>
<feature type="transmembrane region" description="Helical" evidence="9">
    <location>
        <begin position="187"/>
        <end position="205"/>
    </location>
</feature>
<feature type="transmembrane region" description="Helical" evidence="9">
    <location>
        <begin position="153"/>
        <end position="181"/>
    </location>
</feature>
<dbReference type="InterPro" id="IPR031155">
    <property type="entry name" value="DUR"/>
</dbReference>
<dbReference type="CDD" id="cd11476">
    <property type="entry name" value="SLC5sbd_DUR3"/>
    <property type="match status" value="1"/>
</dbReference>